<keyword evidence="3" id="KW-1185">Reference proteome</keyword>
<organism evidence="2 3">
    <name type="scientific">Endozoicomonas lisbonensis</name>
    <dbReference type="NCBI Taxonomy" id="3120522"/>
    <lineage>
        <taxon>Bacteria</taxon>
        <taxon>Pseudomonadati</taxon>
        <taxon>Pseudomonadota</taxon>
        <taxon>Gammaproteobacteria</taxon>
        <taxon>Oceanospirillales</taxon>
        <taxon>Endozoicomonadaceae</taxon>
        <taxon>Endozoicomonas</taxon>
    </lineage>
</organism>
<accession>A0ABV2SP75</accession>
<gene>
    <name evidence="2" type="ORF">V5J35_004883</name>
</gene>
<evidence type="ECO:0000313" key="2">
    <source>
        <dbReference type="EMBL" id="MET4759564.1"/>
    </source>
</evidence>
<evidence type="ECO:0008006" key="4">
    <source>
        <dbReference type="Google" id="ProtNLM"/>
    </source>
</evidence>
<dbReference type="EMBL" id="JBEWTB010000003">
    <property type="protein sequence ID" value="MET4759564.1"/>
    <property type="molecule type" value="Genomic_DNA"/>
</dbReference>
<name>A0ABV2SP75_9GAMM</name>
<comment type="caution">
    <text evidence="2">The sequence shown here is derived from an EMBL/GenBank/DDBJ whole genome shotgun (WGS) entry which is preliminary data.</text>
</comment>
<protein>
    <recommendedName>
        <fullName evidence="4">Peptidase S74 domain-containing protein</fullName>
    </recommendedName>
</protein>
<reference evidence="2 3" key="1">
    <citation type="submission" date="2024-06" db="EMBL/GenBank/DDBJ databases">
        <title>Genomic Encyclopedia of Type Strains, Phase V (KMG-V): Genome sequencing to study the core and pangenomes of soil and plant-associated prokaryotes.</title>
        <authorList>
            <person name="Whitman W."/>
        </authorList>
    </citation>
    <scope>NUCLEOTIDE SEQUENCE [LARGE SCALE GENOMIC DNA]</scope>
    <source>
        <strain evidence="2 3">NE40</strain>
    </source>
</reference>
<proteinExistence type="predicted"/>
<sequence length="213" mass="23504">MSLVQNWPQQPENDLRVDTAWRENLSGATINRKFNRVIPAGVYQGFHVWPSDKGGFQVEVGGINEDSVAVIDCGGFSLNSRMPEGVRKSITLTPGKAQFVVLEVDYRLKEVTMVTIKAVDEVKLRDGHCPLAVVDIPSDATAVTPEMINNIDPVPLISTPVFASLETTVIELITREVEMIKRVDELERRLDDLTSNKGAIAALPELAQPEKLI</sequence>
<feature type="coiled-coil region" evidence="1">
    <location>
        <begin position="176"/>
        <end position="203"/>
    </location>
</feature>
<evidence type="ECO:0000256" key="1">
    <source>
        <dbReference type="SAM" id="Coils"/>
    </source>
</evidence>
<evidence type="ECO:0000313" key="3">
    <source>
        <dbReference type="Proteomes" id="UP001549366"/>
    </source>
</evidence>
<dbReference type="Proteomes" id="UP001549366">
    <property type="component" value="Unassembled WGS sequence"/>
</dbReference>
<keyword evidence="1" id="KW-0175">Coiled coil</keyword>
<dbReference type="RefSeq" id="WP_354011461.1">
    <property type="nucleotide sequence ID" value="NZ_JBEWTA010000002.1"/>
</dbReference>